<proteinExistence type="predicted"/>
<dbReference type="Proteomes" id="UP000070258">
    <property type="component" value="Unassembled WGS sequence"/>
</dbReference>
<dbReference type="EMBL" id="LSRF01000009">
    <property type="protein sequence ID" value="KXP13933.1"/>
    <property type="molecule type" value="Genomic_DNA"/>
</dbReference>
<accession>A0A138AU42</accession>
<evidence type="ECO:0000313" key="2">
    <source>
        <dbReference type="Proteomes" id="UP000070258"/>
    </source>
</evidence>
<dbReference type="AlphaFoldDB" id="A0A138AU42"/>
<organism evidence="1 2">
    <name type="scientific">Tsukamurella pseudospumae</name>
    <dbReference type="NCBI Taxonomy" id="239498"/>
    <lineage>
        <taxon>Bacteria</taxon>
        <taxon>Bacillati</taxon>
        <taxon>Actinomycetota</taxon>
        <taxon>Actinomycetes</taxon>
        <taxon>Mycobacteriales</taxon>
        <taxon>Tsukamurellaceae</taxon>
        <taxon>Tsukamurella</taxon>
    </lineage>
</organism>
<dbReference type="STRING" id="239498.AXK60_22785"/>
<sequence length="64" mass="7249">MTATTTLTTSQQVALDALRWAEMRVESTSHPSRWLDNSYGEDTRALTRAREQARRAFPQGVPDL</sequence>
<name>A0A138AU42_9ACTN</name>
<dbReference type="RefSeq" id="WP_068570369.1">
    <property type="nucleotide sequence ID" value="NZ_LSRF01000009.1"/>
</dbReference>
<comment type="caution">
    <text evidence="1">The sequence shown here is derived from an EMBL/GenBank/DDBJ whole genome shotgun (WGS) entry which is preliminary data.</text>
</comment>
<evidence type="ECO:0000313" key="1">
    <source>
        <dbReference type="EMBL" id="KXP13933.1"/>
    </source>
</evidence>
<reference evidence="2" key="1">
    <citation type="submission" date="2016-02" db="EMBL/GenBank/DDBJ databases">
        <authorList>
            <person name="Wen L."/>
            <person name="He K."/>
            <person name="Yang H."/>
        </authorList>
    </citation>
    <scope>NUCLEOTIDE SEQUENCE [LARGE SCALE GENOMIC DNA]</scope>
    <source>
        <strain evidence="2">JCM 15929</strain>
    </source>
</reference>
<gene>
    <name evidence="1" type="ORF">AXK60_22785</name>
</gene>
<protein>
    <submittedName>
        <fullName evidence="1">Uncharacterized protein</fullName>
    </submittedName>
</protein>